<evidence type="ECO:0000313" key="2">
    <source>
        <dbReference type="Proteomes" id="UP000756132"/>
    </source>
</evidence>
<reference evidence="1" key="1">
    <citation type="submission" date="2021-12" db="EMBL/GenBank/DDBJ databases">
        <authorList>
            <person name="Zaccaron A."/>
            <person name="Stergiopoulos I."/>
        </authorList>
    </citation>
    <scope>NUCLEOTIDE SEQUENCE</scope>
    <source>
        <strain evidence="1">Race5_Kim</strain>
    </source>
</reference>
<evidence type="ECO:0000313" key="1">
    <source>
        <dbReference type="EMBL" id="UJO20038.1"/>
    </source>
</evidence>
<reference evidence="1" key="2">
    <citation type="journal article" date="2022" name="Microb. Genom.">
        <title>A chromosome-scale genome assembly of the tomato pathogen Cladosporium fulvum reveals a compartmentalized genome architecture and the presence of a dispensable chromosome.</title>
        <authorList>
            <person name="Zaccaron A.Z."/>
            <person name="Chen L.H."/>
            <person name="Samaras A."/>
            <person name="Stergiopoulos I."/>
        </authorList>
    </citation>
    <scope>NUCLEOTIDE SEQUENCE</scope>
    <source>
        <strain evidence="1">Race5_Kim</strain>
    </source>
</reference>
<accession>A0A9Q8PCQ0</accession>
<name>A0A9Q8PCQ0_PASFU</name>
<keyword evidence="2" id="KW-1185">Reference proteome</keyword>
<dbReference type="Proteomes" id="UP000756132">
    <property type="component" value="Chromosome 7"/>
</dbReference>
<dbReference type="AlphaFoldDB" id="A0A9Q8PCQ0"/>
<protein>
    <submittedName>
        <fullName evidence="1">Uncharacterized protein</fullName>
    </submittedName>
</protein>
<gene>
    <name evidence="1" type="ORF">CLAFUR5_10104</name>
</gene>
<proteinExistence type="predicted"/>
<organism evidence="1 2">
    <name type="scientific">Passalora fulva</name>
    <name type="common">Tomato leaf mold</name>
    <name type="synonym">Cladosporium fulvum</name>
    <dbReference type="NCBI Taxonomy" id="5499"/>
    <lineage>
        <taxon>Eukaryota</taxon>
        <taxon>Fungi</taxon>
        <taxon>Dikarya</taxon>
        <taxon>Ascomycota</taxon>
        <taxon>Pezizomycotina</taxon>
        <taxon>Dothideomycetes</taxon>
        <taxon>Dothideomycetidae</taxon>
        <taxon>Mycosphaerellales</taxon>
        <taxon>Mycosphaerellaceae</taxon>
        <taxon>Fulvia</taxon>
    </lineage>
</organism>
<dbReference type="RefSeq" id="XP_047764404.1">
    <property type="nucleotide sequence ID" value="XM_047909252.1"/>
</dbReference>
<dbReference type="GeneID" id="71989982"/>
<dbReference type="KEGG" id="ffu:CLAFUR5_10104"/>
<sequence length="228" mass="26873">MFMLRYLLNAITREQFRVAYRAALEEVHQADGISDDTKHHLIKNANKLAHLAIRTRSASSGFKRWRDVQEYRNAMRAARLLKRDSELHKGREVLSYEETQLICGLTTHFRERVDEPLYKLYYNEDEPDYELYDYDEDYLNDSFLAMLARLDACDEEKRKQISYLKGHMLCVTAEERRSMEPALKHMEQSVALGDQWREWRKKWMGTEIEGSGSSVLDVEASSLLQLIQ</sequence>
<dbReference type="EMBL" id="CP090169">
    <property type="protein sequence ID" value="UJO20038.1"/>
    <property type="molecule type" value="Genomic_DNA"/>
</dbReference>